<name>R8BGG8_PHAM7</name>
<protein>
    <submittedName>
        <fullName evidence="2">Uncharacterized protein</fullName>
    </submittedName>
</protein>
<sequence length="171" mass="20278">MMEFERAFDLSDPKRSEREDDMPHESLQEIALMILLNGGQEGYDEIGQFLKQLNKPITPEQRAINDQQFPSVQPRTIAIYRQPNGFYFIGTSIEQWVKLKELKKYRRDLRQERIDELHGQCPRHIREYMEALNKPIDEYHTSDNSQERSARATNLLEKASDQFRHRVQMPG</sequence>
<dbReference type="HOGENOM" id="CLU_1563977_0_0_1"/>
<evidence type="ECO:0000256" key="1">
    <source>
        <dbReference type="SAM" id="MobiDB-lite"/>
    </source>
</evidence>
<dbReference type="Proteomes" id="UP000014074">
    <property type="component" value="Unassembled WGS sequence"/>
</dbReference>
<dbReference type="RefSeq" id="XP_007916791.1">
    <property type="nucleotide sequence ID" value="XM_007918600.1"/>
</dbReference>
<feature type="region of interest" description="Disordered" evidence="1">
    <location>
        <begin position="1"/>
        <end position="22"/>
    </location>
</feature>
<reference evidence="3" key="1">
    <citation type="journal article" date="2013" name="Genome Announc.">
        <title>Draft genome sequence of the ascomycete Phaeoacremonium aleophilum strain UCR-PA7, a causal agent of the esca disease complex in grapevines.</title>
        <authorList>
            <person name="Blanco-Ulate B."/>
            <person name="Rolshausen P."/>
            <person name="Cantu D."/>
        </authorList>
    </citation>
    <scope>NUCLEOTIDE SEQUENCE [LARGE SCALE GENOMIC DNA]</scope>
    <source>
        <strain evidence="3">UCR-PA7</strain>
    </source>
</reference>
<dbReference type="AlphaFoldDB" id="R8BGG8"/>
<keyword evidence="3" id="KW-1185">Reference proteome</keyword>
<dbReference type="GeneID" id="19326669"/>
<organism evidence="2 3">
    <name type="scientific">Phaeoacremonium minimum (strain UCR-PA7)</name>
    <name type="common">Esca disease fungus</name>
    <name type="synonym">Togninia minima</name>
    <dbReference type="NCBI Taxonomy" id="1286976"/>
    <lineage>
        <taxon>Eukaryota</taxon>
        <taxon>Fungi</taxon>
        <taxon>Dikarya</taxon>
        <taxon>Ascomycota</taxon>
        <taxon>Pezizomycotina</taxon>
        <taxon>Sordariomycetes</taxon>
        <taxon>Sordariomycetidae</taxon>
        <taxon>Togniniales</taxon>
        <taxon>Togniniaceae</taxon>
        <taxon>Phaeoacremonium</taxon>
    </lineage>
</organism>
<gene>
    <name evidence="2" type="ORF">UCRPA7_6051</name>
</gene>
<dbReference type="KEGG" id="tmn:UCRPA7_6051"/>
<dbReference type="EMBL" id="KB933217">
    <property type="protein sequence ID" value="EON98430.1"/>
    <property type="molecule type" value="Genomic_DNA"/>
</dbReference>
<evidence type="ECO:0000313" key="3">
    <source>
        <dbReference type="Proteomes" id="UP000014074"/>
    </source>
</evidence>
<proteinExistence type="predicted"/>
<evidence type="ECO:0000313" key="2">
    <source>
        <dbReference type="EMBL" id="EON98430.1"/>
    </source>
</evidence>
<accession>R8BGG8</accession>